<keyword evidence="2" id="KW-0732">Signal</keyword>
<dbReference type="AlphaFoldDB" id="A0A2G5CMA8"/>
<feature type="domain" description="Bifunctional inhibitor/plant lipid transfer protein/seed storage helical" evidence="3">
    <location>
        <begin position="32"/>
        <end position="116"/>
    </location>
</feature>
<dbReference type="SMART" id="SM00499">
    <property type="entry name" value="AAI"/>
    <property type="match status" value="1"/>
</dbReference>
<feature type="signal peptide" evidence="2">
    <location>
        <begin position="1"/>
        <end position="28"/>
    </location>
</feature>
<dbReference type="InterPro" id="IPR036312">
    <property type="entry name" value="Bifun_inhib/LTP/seed_sf"/>
</dbReference>
<dbReference type="GO" id="GO:0006869">
    <property type="term" value="P:lipid transport"/>
    <property type="evidence" value="ECO:0007669"/>
    <property type="project" value="InterPro"/>
</dbReference>
<dbReference type="EMBL" id="KZ305062">
    <property type="protein sequence ID" value="PIA32320.1"/>
    <property type="molecule type" value="Genomic_DNA"/>
</dbReference>
<dbReference type="PRINTS" id="PR00382">
    <property type="entry name" value="LIPIDTRNSFER"/>
</dbReference>
<gene>
    <name evidence="4" type="ORF">AQUCO_04500135v1</name>
</gene>
<protein>
    <recommendedName>
        <fullName evidence="1">Non-specific lipid-transfer protein</fullName>
    </recommendedName>
</protein>
<evidence type="ECO:0000313" key="5">
    <source>
        <dbReference type="Proteomes" id="UP000230069"/>
    </source>
</evidence>
<organism evidence="4 5">
    <name type="scientific">Aquilegia coerulea</name>
    <name type="common">Rocky mountain columbine</name>
    <dbReference type="NCBI Taxonomy" id="218851"/>
    <lineage>
        <taxon>Eukaryota</taxon>
        <taxon>Viridiplantae</taxon>
        <taxon>Streptophyta</taxon>
        <taxon>Embryophyta</taxon>
        <taxon>Tracheophyta</taxon>
        <taxon>Spermatophyta</taxon>
        <taxon>Magnoliopsida</taxon>
        <taxon>Ranunculales</taxon>
        <taxon>Ranunculaceae</taxon>
        <taxon>Thalictroideae</taxon>
        <taxon>Aquilegia</taxon>
    </lineage>
</organism>
<dbReference type="Proteomes" id="UP000230069">
    <property type="component" value="Unassembled WGS sequence"/>
</dbReference>
<reference evidence="4 5" key="1">
    <citation type="submission" date="2017-09" db="EMBL/GenBank/DDBJ databases">
        <title>WGS assembly of Aquilegia coerulea Goldsmith.</title>
        <authorList>
            <person name="Hodges S."/>
            <person name="Kramer E."/>
            <person name="Nordborg M."/>
            <person name="Tomkins J."/>
            <person name="Borevitz J."/>
            <person name="Derieg N."/>
            <person name="Yan J."/>
            <person name="Mihaltcheva S."/>
            <person name="Hayes R.D."/>
            <person name="Rokhsar D."/>
        </authorList>
    </citation>
    <scope>NUCLEOTIDE SEQUENCE [LARGE SCALE GENOMIC DNA]</scope>
    <source>
        <strain evidence="5">cv. Goldsmith</strain>
    </source>
</reference>
<comment type="similarity">
    <text evidence="1">Belongs to the plant LTP family.</text>
</comment>
<dbReference type="GO" id="GO:0008289">
    <property type="term" value="F:lipid binding"/>
    <property type="evidence" value="ECO:0007669"/>
    <property type="project" value="UniProtKB-KW"/>
</dbReference>
<dbReference type="PANTHER" id="PTHR33076">
    <property type="entry name" value="NON-SPECIFIC LIPID-TRANSFER PROTEIN 2-RELATED"/>
    <property type="match status" value="1"/>
</dbReference>
<name>A0A2G5CMA8_AQUCA</name>
<dbReference type="CDD" id="cd01960">
    <property type="entry name" value="nsLTP1"/>
    <property type="match status" value="1"/>
</dbReference>
<dbReference type="STRING" id="218851.A0A2G5CMA8"/>
<evidence type="ECO:0000259" key="3">
    <source>
        <dbReference type="SMART" id="SM00499"/>
    </source>
</evidence>
<dbReference type="InterPro" id="IPR016140">
    <property type="entry name" value="Bifunc_inhib/LTP/seed_store"/>
</dbReference>
<accession>A0A2G5CMA8</accession>
<dbReference type="FunCoup" id="A0A2G5CMA8">
    <property type="interactions" value="1490"/>
</dbReference>
<keyword evidence="1" id="KW-0813">Transport</keyword>
<dbReference type="Pfam" id="PF00234">
    <property type="entry name" value="Tryp_alpha_amyl"/>
    <property type="match status" value="1"/>
</dbReference>
<dbReference type="PROSITE" id="PS00597">
    <property type="entry name" value="PLANT_LTP"/>
    <property type="match status" value="1"/>
</dbReference>
<keyword evidence="1" id="KW-0446">Lipid-binding</keyword>
<keyword evidence="5" id="KW-1185">Reference proteome</keyword>
<dbReference type="OrthoDB" id="770678at2759"/>
<dbReference type="InParanoid" id="A0A2G5CMA8"/>
<evidence type="ECO:0000256" key="1">
    <source>
        <dbReference type="RuleBase" id="RU000628"/>
    </source>
</evidence>
<dbReference type="SUPFAM" id="SSF47699">
    <property type="entry name" value="Bifunctional inhibitor/lipid-transfer protein/seed storage 2S albumin"/>
    <property type="match status" value="1"/>
</dbReference>
<proteinExistence type="inferred from homology"/>
<dbReference type="Gene3D" id="1.10.110.10">
    <property type="entry name" value="Plant lipid-transfer and hydrophobic proteins"/>
    <property type="match status" value="1"/>
</dbReference>
<comment type="function">
    <text evidence="1">Plant non-specific lipid-transfer proteins transfer phospholipids as well as galactolipids across membranes. May play a role in wax or cutin deposition in the cell walls of expanding epidermal cells and certain secretory tissues.</text>
</comment>
<dbReference type="InterPro" id="IPR000528">
    <property type="entry name" value="Plant_nsLTP"/>
</dbReference>
<feature type="chain" id="PRO_5013592760" description="Non-specific lipid-transfer protein" evidence="2">
    <location>
        <begin position="29"/>
        <end position="120"/>
    </location>
</feature>
<evidence type="ECO:0000313" key="4">
    <source>
        <dbReference type="EMBL" id="PIA32320.1"/>
    </source>
</evidence>
<sequence length="120" mass="12421">MANTVVLKLVCALVACMVVTAPYVYVEAQVTCNLVVGDLRTCLSYLQSGGPVPTTCCNGIKSLNAAAKDTPARQTACRCLKQFAAGISGIRQDTASSLPAKCGVSVGYPISTTVDCSKVQ</sequence>
<evidence type="ECO:0000256" key="2">
    <source>
        <dbReference type="SAM" id="SignalP"/>
    </source>
</evidence>